<keyword evidence="6 15" id="KW-0560">Oxidoreductase</keyword>
<dbReference type="STRING" id="1193181.BN10_20009"/>
<dbReference type="RefSeq" id="WP_010849104.1">
    <property type="nucleotide sequence ID" value="NZ_HF570956.1"/>
</dbReference>
<feature type="domain" description="Thioredoxin" evidence="14">
    <location>
        <begin position="12"/>
        <end position="162"/>
    </location>
</feature>
<evidence type="ECO:0000256" key="2">
    <source>
        <dbReference type="ARBA" id="ARBA00011245"/>
    </source>
</evidence>
<organism evidence="15 16">
    <name type="scientific">Phycicoccus elongatus Lp2</name>
    <dbReference type="NCBI Taxonomy" id="1193181"/>
    <lineage>
        <taxon>Bacteria</taxon>
        <taxon>Bacillati</taxon>
        <taxon>Actinomycetota</taxon>
        <taxon>Actinomycetes</taxon>
        <taxon>Micrococcales</taxon>
        <taxon>Intrasporangiaceae</taxon>
        <taxon>Phycicoccus</taxon>
    </lineage>
</organism>
<evidence type="ECO:0000256" key="3">
    <source>
        <dbReference type="ARBA" id="ARBA00013017"/>
    </source>
</evidence>
<comment type="subunit">
    <text evidence="2">Monomer.</text>
</comment>
<dbReference type="CDD" id="cd03018">
    <property type="entry name" value="PRX_AhpE_like"/>
    <property type="match status" value="1"/>
</dbReference>
<dbReference type="SUPFAM" id="SSF52833">
    <property type="entry name" value="Thioredoxin-like"/>
    <property type="match status" value="1"/>
</dbReference>
<reference evidence="15 16" key="1">
    <citation type="journal article" date="2013" name="ISME J.">
        <title>A metabolic model for members of the genus Tetrasphaera involved in enhanced biological phosphorus removal.</title>
        <authorList>
            <person name="Kristiansen R."/>
            <person name="Nguyen H.T.T."/>
            <person name="Saunders A.M."/>
            <person name="Nielsen J.L."/>
            <person name="Wimmer R."/>
            <person name="Le V.Q."/>
            <person name="McIlroy S.J."/>
            <person name="Petrovski S."/>
            <person name="Seviour R.J."/>
            <person name="Calteau A."/>
            <person name="Nielsen K.L."/>
            <person name="Nielsen P.H."/>
        </authorList>
    </citation>
    <scope>NUCLEOTIDE SEQUENCE [LARGE SCALE GENOMIC DNA]</scope>
    <source>
        <strain evidence="15 16">Lp2</strain>
    </source>
</reference>
<dbReference type="PIRSF" id="PIRSF000239">
    <property type="entry name" value="AHPC"/>
    <property type="match status" value="1"/>
</dbReference>
<evidence type="ECO:0000256" key="9">
    <source>
        <dbReference type="ARBA" id="ARBA00032824"/>
    </source>
</evidence>
<feature type="active site" description="Cysteine sulfenic acid (-SOH) intermediate; for peroxidase activity" evidence="13">
    <location>
        <position position="55"/>
    </location>
</feature>
<dbReference type="InterPro" id="IPR024706">
    <property type="entry name" value="Peroxiredoxin_AhpC-typ"/>
</dbReference>
<dbReference type="InterPro" id="IPR036249">
    <property type="entry name" value="Thioredoxin-like_sf"/>
</dbReference>
<dbReference type="OrthoDB" id="9812811at2"/>
<accession>N0E1B4</accession>
<evidence type="ECO:0000256" key="5">
    <source>
        <dbReference type="ARBA" id="ARBA00022862"/>
    </source>
</evidence>
<comment type="caution">
    <text evidence="15">The sequence shown here is derived from an EMBL/GenBank/DDBJ whole genome shotgun (WGS) entry which is preliminary data.</text>
</comment>
<comment type="function">
    <text evidence="1">Thiol-specific peroxidase that catalyzes the reduction of hydrogen peroxide and organic hydroperoxides to water and alcohols, respectively. Plays a role in cell protection against oxidative stress by detoxifying peroxides and as sensor of hydrogen peroxide-mediated signaling events.</text>
</comment>
<dbReference type="Gene3D" id="3.40.30.10">
    <property type="entry name" value="Glutaredoxin"/>
    <property type="match status" value="1"/>
</dbReference>
<dbReference type="eggNOG" id="COG1225">
    <property type="taxonomic scope" value="Bacteria"/>
</dbReference>
<dbReference type="PANTHER" id="PTHR42801">
    <property type="entry name" value="THIOREDOXIN-DEPENDENT PEROXIDE REDUCTASE"/>
    <property type="match status" value="1"/>
</dbReference>
<evidence type="ECO:0000256" key="11">
    <source>
        <dbReference type="ARBA" id="ARBA00041373"/>
    </source>
</evidence>
<evidence type="ECO:0000256" key="4">
    <source>
        <dbReference type="ARBA" id="ARBA00022559"/>
    </source>
</evidence>
<sequence length="167" mass="18174">MPEAPVHHVHPLGVGDVVPDFTLPDHNGTQRTLSEAVAERPVLLVFYPFAFSGICTGELSEIRDDLGAFDNDGVQVWAISCDPTPSLLAWADKEGYFFPLLSDFWPHGGVAASLGILHERGFAVRGTFLVDADRVIRWALVNGPGERRDFDAYRRVMATVADPGGTA</sequence>
<dbReference type="GO" id="GO:0045454">
    <property type="term" value="P:cell redox homeostasis"/>
    <property type="evidence" value="ECO:0007669"/>
    <property type="project" value="TreeGrafter"/>
</dbReference>
<dbReference type="EC" id="1.11.1.24" evidence="3"/>
<evidence type="ECO:0000256" key="12">
    <source>
        <dbReference type="ARBA" id="ARBA00049091"/>
    </source>
</evidence>
<dbReference type="GO" id="GO:0005737">
    <property type="term" value="C:cytoplasm"/>
    <property type="evidence" value="ECO:0007669"/>
    <property type="project" value="TreeGrafter"/>
</dbReference>
<dbReference type="InterPro" id="IPR013766">
    <property type="entry name" value="Thioredoxin_domain"/>
</dbReference>
<evidence type="ECO:0000256" key="10">
    <source>
        <dbReference type="ARBA" id="ARBA00038489"/>
    </source>
</evidence>
<protein>
    <recommendedName>
        <fullName evidence="3">thioredoxin-dependent peroxiredoxin</fullName>
        <ecNumber evidence="3">1.11.1.24</ecNumber>
    </recommendedName>
    <alternativeName>
        <fullName evidence="11">Bacterioferritin comigratory protein</fullName>
    </alternativeName>
    <alternativeName>
        <fullName evidence="9">Thioredoxin peroxidase</fullName>
    </alternativeName>
</protein>
<keyword evidence="16" id="KW-1185">Reference proteome</keyword>
<keyword evidence="4 15" id="KW-0575">Peroxidase</keyword>
<gene>
    <name evidence="15" type="ORF">BN10_20009</name>
</gene>
<evidence type="ECO:0000256" key="8">
    <source>
        <dbReference type="ARBA" id="ARBA00023284"/>
    </source>
</evidence>
<keyword evidence="5" id="KW-0049">Antioxidant</keyword>
<dbReference type="GO" id="GO:0008379">
    <property type="term" value="F:thioredoxin peroxidase activity"/>
    <property type="evidence" value="ECO:0007669"/>
    <property type="project" value="TreeGrafter"/>
</dbReference>
<keyword evidence="7" id="KW-1015">Disulfide bond</keyword>
<evidence type="ECO:0000256" key="13">
    <source>
        <dbReference type="PIRSR" id="PIRSR000239-1"/>
    </source>
</evidence>
<dbReference type="Proteomes" id="UP000013167">
    <property type="component" value="Unassembled WGS sequence"/>
</dbReference>
<name>N0E1B4_9MICO</name>
<dbReference type="InterPro" id="IPR050924">
    <property type="entry name" value="Peroxiredoxin_BCP/PrxQ"/>
</dbReference>
<evidence type="ECO:0000256" key="6">
    <source>
        <dbReference type="ARBA" id="ARBA00023002"/>
    </source>
</evidence>
<dbReference type="PANTHER" id="PTHR42801:SF20">
    <property type="entry name" value="ALKYL HYDROPEROXIDE REDUCTASE E"/>
    <property type="match status" value="1"/>
</dbReference>
<evidence type="ECO:0000313" key="15">
    <source>
        <dbReference type="EMBL" id="CCH69545.1"/>
    </source>
</evidence>
<dbReference type="EMBL" id="CAIZ01000086">
    <property type="protein sequence ID" value="CCH69545.1"/>
    <property type="molecule type" value="Genomic_DNA"/>
</dbReference>
<dbReference type="HOGENOM" id="CLU_042529_14_2_11"/>
<dbReference type="PROSITE" id="PS51352">
    <property type="entry name" value="THIOREDOXIN_2"/>
    <property type="match status" value="1"/>
</dbReference>
<evidence type="ECO:0000256" key="1">
    <source>
        <dbReference type="ARBA" id="ARBA00003330"/>
    </source>
</evidence>
<dbReference type="Pfam" id="PF00578">
    <property type="entry name" value="AhpC-TSA"/>
    <property type="match status" value="1"/>
</dbReference>
<evidence type="ECO:0000259" key="14">
    <source>
        <dbReference type="PROSITE" id="PS51352"/>
    </source>
</evidence>
<comment type="similarity">
    <text evidence="10">Belongs to the peroxiredoxin family. BCP/PrxQ subfamily.</text>
</comment>
<comment type="catalytic activity">
    <reaction evidence="12">
        <text>a hydroperoxide + [thioredoxin]-dithiol = an alcohol + [thioredoxin]-disulfide + H2O</text>
        <dbReference type="Rhea" id="RHEA:62620"/>
        <dbReference type="Rhea" id="RHEA-COMP:10698"/>
        <dbReference type="Rhea" id="RHEA-COMP:10700"/>
        <dbReference type="ChEBI" id="CHEBI:15377"/>
        <dbReference type="ChEBI" id="CHEBI:29950"/>
        <dbReference type="ChEBI" id="CHEBI:30879"/>
        <dbReference type="ChEBI" id="CHEBI:35924"/>
        <dbReference type="ChEBI" id="CHEBI:50058"/>
        <dbReference type="EC" id="1.11.1.24"/>
    </reaction>
</comment>
<evidence type="ECO:0000313" key="16">
    <source>
        <dbReference type="Proteomes" id="UP000013167"/>
    </source>
</evidence>
<dbReference type="InterPro" id="IPR000866">
    <property type="entry name" value="AhpC/TSA"/>
</dbReference>
<dbReference type="GO" id="GO:0034599">
    <property type="term" value="P:cellular response to oxidative stress"/>
    <property type="evidence" value="ECO:0007669"/>
    <property type="project" value="TreeGrafter"/>
</dbReference>
<dbReference type="AlphaFoldDB" id="N0E1B4"/>
<keyword evidence="8" id="KW-0676">Redox-active center</keyword>
<proteinExistence type="inferred from homology"/>
<evidence type="ECO:0000256" key="7">
    <source>
        <dbReference type="ARBA" id="ARBA00023157"/>
    </source>
</evidence>